<evidence type="ECO:0000313" key="2">
    <source>
        <dbReference type="Proteomes" id="UP000266841"/>
    </source>
</evidence>
<protein>
    <submittedName>
        <fullName evidence="1">Uncharacterized protein</fullName>
    </submittedName>
</protein>
<dbReference type="Proteomes" id="UP000266841">
    <property type="component" value="Unassembled WGS sequence"/>
</dbReference>
<comment type="caution">
    <text evidence="1">The sequence shown here is derived from an EMBL/GenBank/DDBJ whole genome shotgun (WGS) entry which is preliminary data.</text>
</comment>
<dbReference type="AlphaFoldDB" id="K0TC58"/>
<gene>
    <name evidence="1" type="ORF">THAOC_07537</name>
</gene>
<reference evidence="1 2" key="1">
    <citation type="journal article" date="2012" name="Genome Biol.">
        <title>Genome and low-iron response of an oceanic diatom adapted to chronic iron limitation.</title>
        <authorList>
            <person name="Lommer M."/>
            <person name="Specht M."/>
            <person name="Roy A.S."/>
            <person name="Kraemer L."/>
            <person name="Andreson R."/>
            <person name="Gutowska M.A."/>
            <person name="Wolf J."/>
            <person name="Bergner S.V."/>
            <person name="Schilhabel M.B."/>
            <person name="Klostermeier U.C."/>
            <person name="Beiko R.G."/>
            <person name="Rosenstiel P."/>
            <person name="Hippler M."/>
            <person name="Laroche J."/>
        </authorList>
    </citation>
    <scope>NUCLEOTIDE SEQUENCE [LARGE SCALE GENOMIC DNA]</scope>
    <source>
        <strain evidence="1 2">CCMP1005</strain>
    </source>
</reference>
<evidence type="ECO:0000313" key="1">
    <source>
        <dbReference type="EMBL" id="EJK71056.1"/>
    </source>
</evidence>
<sequence length="268" mass="30109">MPSAGFRTFSSTKPFADQRRYVKRRGRIDNEVFYLLRRKQTCRTEWVLRGSCPDPGRGDNHVKKKSIIRSLSSYTFCSAVSFLRTDELAIDMRSMVRRVKPRTYRFGDEPGKGRIVRTGRLGNERVQPSSLGIATGRQTLRWPRCRPAYSGGCCKTPALIPPNAPRFEAARSVDKGLRRSEVRVRAWTPAAGTLGRKTKDPPPHDAQAGIVSISRQVSAFPYIDDGPQTVLSKKRSGNLPMALQRRRRDFLTTAREKASAAVGRVCIT</sequence>
<keyword evidence="2" id="KW-1185">Reference proteome</keyword>
<name>K0TC58_THAOC</name>
<accession>K0TC58</accession>
<organism evidence="1 2">
    <name type="scientific">Thalassiosira oceanica</name>
    <name type="common">Marine diatom</name>
    <dbReference type="NCBI Taxonomy" id="159749"/>
    <lineage>
        <taxon>Eukaryota</taxon>
        <taxon>Sar</taxon>
        <taxon>Stramenopiles</taxon>
        <taxon>Ochrophyta</taxon>
        <taxon>Bacillariophyta</taxon>
        <taxon>Coscinodiscophyceae</taxon>
        <taxon>Thalassiosirophycidae</taxon>
        <taxon>Thalassiosirales</taxon>
        <taxon>Thalassiosiraceae</taxon>
        <taxon>Thalassiosira</taxon>
    </lineage>
</organism>
<dbReference type="EMBL" id="AGNL01007707">
    <property type="protein sequence ID" value="EJK71056.1"/>
    <property type="molecule type" value="Genomic_DNA"/>
</dbReference>
<proteinExistence type="predicted"/>